<dbReference type="Proteomes" id="UP000887565">
    <property type="component" value="Unplaced"/>
</dbReference>
<name>A0A915JST2_ROMCU</name>
<dbReference type="AlphaFoldDB" id="A0A915JST2"/>
<protein>
    <submittedName>
        <fullName evidence="2">Uncharacterized protein</fullName>
    </submittedName>
</protein>
<sequence>MSTALIVIDRVCLPIGHPVQSATRYTIECSIPKLKRKVSALDDDLTAASNFQASPFIHQDSLSSTKQRRKAAPPTWRPRNNVVQTAAASVVANPLPPSSSFNGAFFDNIQCSSSSNNQLFHVPDLPDDVVAEFVNNSNQLFDDVWKNADLNEFFEPSLQNYSQSAAFVPLAAEVAQPQFAVDSSSVFDRNFGQFSQQSQSAQSINYVQNSQTFSQSLFQSQLQQPSQAVQFQMAPQANFQFYNNHQCQQRVSAFDSSEAIRSMQRYSNFDQFI</sequence>
<reference evidence="2" key="1">
    <citation type="submission" date="2022-11" db="UniProtKB">
        <authorList>
            <consortium name="WormBaseParasite"/>
        </authorList>
    </citation>
    <scope>IDENTIFICATION</scope>
</reference>
<evidence type="ECO:0000313" key="1">
    <source>
        <dbReference type="Proteomes" id="UP000887565"/>
    </source>
</evidence>
<keyword evidence="1" id="KW-1185">Reference proteome</keyword>
<accession>A0A915JST2</accession>
<organism evidence="1 2">
    <name type="scientific">Romanomermis culicivorax</name>
    <name type="common">Nematode worm</name>
    <dbReference type="NCBI Taxonomy" id="13658"/>
    <lineage>
        <taxon>Eukaryota</taxon>
        <taxon>Metazoa</taxon>
        <taxon>Ecdysozoa</taxon>
        <taxon>Nematoda</taxon>
        <taxon>Enoplea</taxon>
        <taxon>Dorylaimia</taxon>
        <taxon>Mermithida</taxon>
        <taxon>Mermithoidea</taxon>
        <taxon>Mermithidae</taxon>
        <taxon>Romanomermis</taxon>
    </lineage>
</organism>
<evidence type="ECO:0000313" key="2">
    <source>
        <dbReference type="WBParaSite" id="nRc.2.0.1.t29173-RA"/>
    </source>
</evidence>
<dbReference type="WBParaSite" id="nRc.2.0.1.t29173-RA">
    <property type="protein sequence ID" value="nRc.2.0.1.t29173-RA"/>
    <property type="gene ID" value="nRc.2.0.1.g29173"/>
</dbReference>
<proteinExistence type="predicted"/>